<dbReference type="GO" id="GO:0007131">
    <property type="term" value="P:reciprocal meiotic recombination"/>
    <property type="evidence" value="ECO:0007669"/>
    <property type="project" value="TreeGrafter"/>
</dbReference>
<dbReference type="GO" id="GO:0008821">
    <property type="term" value="F:crossover junction DNA endonuclease activity"/>
    <property type="evidence" value="ECO:0007669"/>
    <property type="project" value="TreeGrafter"/>
</dbReference>
<gene>
    <name evidence="9" type="ORF">Kpol_1032p38</name>
</gene>
<dbReference type="SUPFAM" id="SSF52540">
    <property type="entry name" value="P-loop containing nucleoside triphosphate hydrolases"/>
    <property type="match status" value="1"/>
</dbReference>
<organism evidence="10">
    <name type="scientific">Vanderwaltozyma polyspora (strain ATCC 22028 / DSM 70294 / BCRC 21397 / CBS 2163 / NBRC 10782 / NRRL Y-8283 / UCD 57-17)</name>
    <name type="common">Kluyveromyces polysporus</name>
    <dbReference type="NCBI Taxonomy" id="436907"/>
    <lineage>
        <taxon>Eukaryota</taxon>
        <taxon>Fungi</taxon>
        <taxon>Dikarya</taxon>
        <taxon>Ascomycota</taxon>
        <taxon>Saccharomycotina</taxon>
        <taxon>Saccharomycetes</taxon>
        <taxon>Saccharomycetales</taxon>
        <taxon>Saccharomycetaceae</taxon>
        <taxon>Vanderwaltozyma</taxon>
    </lineage>
</organism>
<feature type="domain" description="RecA family profile 1" evidence="8">
    <location>
        <begin position="14"/>
        <end position="189"/>
    </location>
</feature>
<dbReference type="OrthoDB" id="5957327at2759"/>
<dbReference type="PANTHER" id="PTHR46239">
    <property type="entry name" value="DNA REPAIR PROTEIN RAD51 HOMOLOG 3 RAD51C"/>
    <property type="match status" value="1"/>
</dbReference>
<feature type="region of interest" description="Disordered" evidence="7">
    <location>
        <begin position="341"/>
        <end position="422"/>
    </location>
</feature>
<dbReference type="PANTHER" id="PTHR46239:SF1">
    <property type="entry name" value="DNA REPAIR PROTEIN RAD51 HOMOLOG 3"/>
    <property type="match status" value="1"/>
</dbReference>
<keyword evidence="3" id="KW-0227">DNA damage</keyword>
<evidence type="ECO:0000313" key="10">
    <source>
        <dbReference type="Proteomes" id="UP000000267"/>
    </source>
</evidence>
<dbReference type="Pfam" id="PF06745">
    <property type="entry name" value="ATPase"/>
    <property type="match status" value="1"/>
</dbReference>
<evidence type="ECO:0000256" key="1">
    <source>
        <dbReference type="ARBA" id="ARBA00004123"/>
    </source>
</evidence>
<dbReference type="GO" id="GO:0000707">
    <property type="term" value="P:meiotic DNA recombinase assembly"/>
    <property type="evidence" value="ECO:0007669"/>
    <property type="project" value="EnsemblFungi"/>
</dbReference>
<protein>
    <recommendedName>
        <fullName evidence="8">RecA family profile 1 domain-containing protein</fullName>
    </recommendedName>
</protein>
<evidence type="ECO:0000256" key="3">
    <source>
        <dbReference type="ARBA" id="ARBA00022763"/>
    </source>
</evidence>
<dbReference type="PROSITE" id="PS50162">
    <property type="entry name" value="RECA_2"/>
    <property type="match status" value="1"/>
</dbReference>
<keyword evidence="5" id="KW-0234">DNA repair</keyword>
<evidence type="ECO:0000259" key="8">
    <source>
        <dbReference type="PROSITE" id="PS50162"/>
    </source>
</evidence>
<evidence type="ECO:0000256" key="5">
    <source>
        <dbReference type="ARBA" id="ARBA00023204"/>
    </source>
</evidence>
<feature type="compositionally biased region" description="Polar residues" evidence="7">
    <location>
        <begin position="373"/>
        <end position="411"/>
    </location>
</feature>
<dbReference type="GO" id="GO:0033063">
    <property type="term" value="C:Rad51B-Rad51C-Rad51D-XRCC2 complex"/>
    <property type="evidence" value="ECO:0007669"/>
    <property type="project" value="TreeGrafter"/>
</dbReference>
<dbReference type="GO" id="GO:0033065">
    <property type="term" value="C:Rad51C-XRCC3 complex"/>
    <property type="evidence" value="ECO:0007669"/>
    <property type="project" value="EnsemblFungi"/>
</dbReference>
<dbReference type="InParanoid" id="A7TGZ2"/>
<dbReference type="GO" id="GO:0042275">
    <property type="term" value="P:error-free postreplication DNA repair"/>
    <property type="evidence" value="ECO:0007669"/>
    <property type="project" value="EnsemblFungi"/>
</dbReference>
<dbReference type="InterPro" id="IPR014774">
    <property type="entry name" value="KaiC-like_dom"/>
</dbReference>
<name>A7TGZ2_VANPO</name>
<dbReference type="EMBL" id="DS480389">
    <property type="protein sequence ID" value="EDO18444.1"/>
    <property type="molecule type" value="Genomic_DNA"/>
</dbReference>
<dbReference type="InterPro" id="IPR027417">
    <property type="entry name" value="P-loop_NTPase"/>
</dbReference>
<keyword evidence="6" id="KW-0539">Nucleus</keyword>
<dbReference type="GO" id="GO:0140664">
    <property type="term" value="F:ATP-dependent DNA damage sensor activity"/>
    <property type="evidence" value="ECO:0007669"/>
    <property type="project" value="InterPro"/>
</dbReference>
<keyword evidence="10" id="KW-1185">Reference proteome</keyword>
<evidence type="ECO:0000256" key="2">
    <source>
        <dbReference type="ARBA" id="ARBA00022741"/>
    </source>
</evidence>
<dbReference type="Proteomes" id="UP000000267">
    <property type="component" value="Unassembled WGS sequence"/>
</dbReference>
<dbReference type="GO" id="GO:1903112">
    <property type="term" value="P:positive regulation of single-strand break repair via homologous recombination"/>
    <property type="evidence" value="ECO:0007669"/>
    <property type="project" value="EnsemblFungi"/>
</dbReference>
<dbReference type="GO" id="GO:0030491">
    <property type="term" value="P:heteroduplex formation"/>
    <property type="evidence" value="ECO:0007669"/>
    <property type="project" value="EnsemblFungi"/>
</dbReference>
<dbReference type="eggNOG" id="ENOG502RTRR">
    <property type="taxonomic scope" value="Eukaryota"/>
</dbReference>
<keyword evidence="2" id="KW-0547">Nucleotide-binding</keyword>
<feature type="compositionally biased region" description="Acidic residues" evidence="7">
    <location>
        <begin position="412"/>
        <end position="422"/>
    </location>
</feature>
<evidence type="ECO:0000256" key="4">
    <source>
        <dbReference type="ARBA" id="ARBA00022840"/>
    </source>
</evidence>
<comment type="subcellular location">
    <subcellularLocation>
        <location evidence="1">Nucleus</location>
    </subcellularLocation>
</comment>
<accession>A7TGZ2</accession>
<evidence type="ECO:0000313" key="9">
    <source>
        <dbReference type="EMBL" id="EDO18444.1"/>
    </source>
</evidence>
<dbReference type="PhylomeDB" id="A7TGZ2"/>
<reference evidence="9 10" key="1">
    <citation type="journal article" date="2007" name="Proc. Natl. Acad. Sci. U.S.A.">
        <title>Independent sorting-out of thousands of duplicated gene pairs in two yeast species descended from a whole-genome duplication.</title>
        <authorList>
            <person name="Scannell D.R."/>
            <person name="Frank A.C."/>
            <person name="Conant G.C."/>
            <person name="Byrne K.P."/>
            <person name="Woolfit M."/>
            <person name="Wolfe K.H."/>
        </authorList>
    </citation>
    <scope>NUCLEOTIDE SEQUENCE [LARGE SCALE GENOMIC DNA]</scope>
    <source>
        <strain evidence="10">ATCC 22028 / DSM 70294 / BCRC 21397 / CBS 2163 / NBRC 10782 / NRRL Y-8283 / UCD 57-17</strain>
    </source>
</reference>
<dbReference type="Gene3D" id="3.40.50.300">
    <property type="entry name" value="P-loop containing nucleotide triphosphate hydrolases"/>
    <property type="match status" value="1"/>
</dbReference>
<dbReference type="STRING" id="436907.A7TGZ2"/>
<dbReference type="InterPro" id="IPR052093">
    <property type="entry name" value="HR_Repair_Mediator"/>
</dbReference>
<keyword evidence="4" id="KW-0067">ATP-binding</keyword>
<dbReference type="OMA" id="TIHELKC"/>
<evidence type="ECO:0000256" key="7">
    <source>
        <dbReference type="SAM" id="MobiDB-lite"/>
    </source>
</evidence>
<dbReference type="GeneID" id="5546732"/>
<dbReference type="RefSeq" id="XP_001646302.1">
    <property type="nucleotide sequence ID" value="XM_001646252.1"/>
</dbReference>
<dbReference type="HOGENOM" id="CLU_053754_0_0_1"/>
<dbReference type="GO" id="GO:0000400">
    <property type="term" value="F:four-way junction DNA binding"/>
    <property type="evidence" value="ECO:0007669"/>
    <property type="project" value="TreeGrafter"/>
</dbReference>
<dbReference type="GO" id="GO:0005524">
    <property type="term" value="F:ATP binding"/>
    <property type="evidence" value="ECO:0007669"/>
    <property type="project" value="UniProtKB-KW"/>
</dbReference>
<dbReference type="FunCoup" id="A7TGZ2">
    <property type="interactions" value="65"/>
</dbReference>
<proteinExistence type="predicted"/>
<dbReference type="KEGG" id="vpo:Kpol_1032p38"/>
<sequence length="422" mass="47988">MSLGISLSQLISSKIEPIKSGIEELDECLEDGFQSRSIYEIYGPPGIGKTRLGLQVMSNFVNDKSRADEKVLWIETYNTLPVTENNFSDLLESEQVYRVEITKITELIVFFNKIALNLEEYSFKLIIIDGFSVIINDHLNNILKRSETDITNEYNLHELKCKRLILLLTVITKYTHSSGSTVLLLDNCMNTAFNTEFNLTTVEDNLEVVDDGSNFFVKNNGANSNIVYDTTGIKRNVQVLKSELVSNVGIGTRDSRWEVFIKARIGMFWDWENKFTLDNKRFKADFSKCRVMIVSNLQEMASNKDKENNDTSFSSSFSNRYSQNKGQYLVKIFPNDDGYFTSTKPITNGQRKKRLISPTKSNPRKRHTPFIDGQSTQVGESTQNSTQELQQSENSMILSIDTTANQSVSNPQDDEVVYDSEG</sequence>
<dbReference type="InterPro" id="IPR020588">
    <property type="entry name" value="RecA_ATP-bd"/>
</dbReference>
<evidence type="ECO:0000256" key="6">
    <source>
        <dbReference type="ARBA" id="ARBA00023242"/>
    </source>
</evidence>
<dbReference type="GO" id="GO:0005657">
    <property type="term" value="C:replication fork"/>
    <property type="evidence" value="ECO:0007669"/>
    <property type="project" value="TreeGrafter"/>
</dbReference>
<dbReference type="AlphaFoldDB" id="A7TGZ2"/>